<evidence type="ECO:0000313" key="2">
    <source>
        <dbReference type="Proteomes" id="UP001050691"/>
    </source>
</evidence>
<dbReference type="AlphaFoldDB" id="A0AAV5AQ44"/>
<organism evidence="1 2">
    <name type="scientific">Clathrus columnatus</name>
    <dbReference type="NCBI Taxonomy" id="1419009"/>
    <lineage>
        <taxon>Eukaryota</taxon>
        <taxon>Fungi</taxon>
        <taxon>Dikarya</taxon>
        <taxon>Basidiomycota</taxon>
        <taxon>Agaricomycotina</taxon>
        <taxon>Agaricomycetes</taxon>
        <taxon>Phallomycetidae</taxon>
        <taxon>Phallales</taxon>
        <taxon>Clathraceae</taxon>
        <taxon>Clathrus</taxon>
    </lineage>
</organism>
<proteinExistence type="predicted"/>
<accession>A0AAV5AQ44</accession>
<keyword evidence="2" id="KW-1185">Reference proteome</keyword>
<reference evidence="1" key="1">
    <citation type="submission" date="2021-10" db="EMBL/GenBank/DDBJ databases">
        <title>De novo Genome Assembly of Clathrus columnatus (Basidiomycota, Fungi) Using Illumina and Nanopore Sequence Data.</title>
        <authorList>
            <person name="Ogiso-Tanaka E."/>
            <person name="Itagaki H."/>
            <person name="Hosoya T."/>
            <person name="Hosaka K."/>
        </authorList>
    </citation>
    <scope>NUCLEOTIDE SEQUENCE</scope>
    <source>
        <strain evidence="1">MO-923</strain>
    </source>
</reference>
<gene>
    <name evidence="1" type="ORF">Clacol_009284</name>
</gene>
<name>A0AAV5AQ44_9AGAM</name>
<evidence type="ECO:0000313" key="1">
    <source>
        <dbReference type="EMBL" id="GJJ15011.1"/>
    </source>
</evidence>
<comment type="caution">
    <text evidence="1">The sequence shown here is derived from an EMBL/GenBank/DDBJ whole genome shotgun (WGS) entry which is preliminary data.</text>
</comment>
<dbReference type="EMBL" id="BPWL01000010">
    <property type="protein sequence ID" value="GJJ15011.1"/>
    <property type="molecule type" value="Genomic_DNA"/>
</dbReference>
<dbReference type="Proteomes" id="UP001050691">
    <property type="component" value="Unassembled WGS sequence"/>
</dbReference>
<protein>
    <submittedName>
        <fullName evidence="1">Uncharacterized protein</fullName>
    </submittedName>
</protein>
<sequence>MNVVVTWAQRAWNYFWGPNYNGTTQEQTRQENIVRNFAATQVTNAASAEITTRTANPIVLLTPSVTHSHSQNYIIISAPGHVGGTDPNEPWHITTRYYDANNAQIQSPHGGAWHVY</sequence>